<evidence type="ECO:0000256" key="1">
    <source>
        <dbReference type="ARBA" id="ARBA00007664"/>
    </source>
</evidence>
<organism evidence="5 6">
    <name type="scientific">Allokutzneria oryzae</name>
    <dbReference type="NCBI Taxonomy" id="1378989"/>
    <lineage>
        <taxon>Bacteria</taxon>
        <taxon>Bacillati</taxon>
        <taxon>Actinomycetota</taxon>
        <taxon>Actinomycetes</taxon>
        <taxon>Pseudonocardiales</taxon>
        <taxon>Pseudonocardiaceae</taxon>
        <taxon>Allokutzneria</taxon>
    </lineage>
</organism>
<dbReference type="Pfam" id="PF00089">
    <property type="entry name" value="Trypsin"/>
    <property type="match status" value="1"/>
</dbReference>
<comment type="caution">
    <text evidence="5">The sequence shown here is derived from an EMBL/GenBank/DDBJ whole genome shotgun (WGS) entry which is preliminary data.</text>
</comment>
<dbReference type="EC" id="3.4.21.-" evidence="5"/>
<dbReference type="PROSITE" id="PS50240">
    <property type="entry name" value="TRYPSIN_DOM"/>
    <property type="match status" value="1"/>
</dbReference>
<dbReference type="InterPro" id="IPR043504">
    <property type="entry name" value="Peptidase_S1_PA_chymotrypsin"/>
</dbReference>
<accession>A0ABV6A290</accession>
<gene>
    <name evidence="5" type="ORF">ACFFQA_25375</name>
</gene>
<protein>
    <submittedName>
        <fullName evidence="5">Trypsin-like serine protease</fullName>
        <ecNumber evidence="5">3.4.21.-</ecNumber>
    </submittedName>
</protein>
<evidence type="ECO:0000259" key="4">
    <source>
        <dbReference type="PROSITE" id="PS50240"/>
    </source>
</evidence>
<dbReference type="SMART" id="SM00020">
    <property type="entry name" value="Tryp_SPc"/>
    <property type="match status" value="1"/>
</dbReference>
<feature type="domain" description="Peptidase S1" evidence="4">
    <location>
        <begin position="39"/>
        <end position="253"/>
    </location>
</feature>
<dbReference type="InterPro" id="IPR009003">
    <property type="entry name" value="Peptidase_S1_PA"/>
</dbReference>
<comment type="similarity">
    <text evidence="1">Belongs to the peptidase S1 family.</text>
</comment>
<sequence length="254" mass="25509">MRTRSLIVGVLAAATAIGGLTLPAAAAAANPQDEASSRIVNGKPASENYPFMASLQGSSGSHSCGASLIKADWVVTAKHCVGSGASGMQFRIGTQTHNAGGTVVKADKVVTHSTIDIALVKLANPVKEKPIAVADSAGADGTATRIIGWGLTCPTRGCGNVPVQLQELDTKIRPDSACTGISGAQEICTDNPGGNSGACYGDSGGPQVKKVGGAWQLIGATSRSGNGSPTCATGPSIYVDVTTFKDWIAQNTGA</sequence>
<evidence type="ECO:0000313" key="6">
    <source>
        <dbReference type="Proteomes" id="UP001589693"/>
    </source>
</evidence>
<reference evidence="5 6" key="1">
    <citation type="submission" date="2024-09" db="EMBL/GenBank/DDBJ databases">
        <authorList>
            <person name="Sun Q."/>
            <person name="Mori K."/>
        </authorList>
    </citation>
    <scope>NUCLEOTIDE SEQUENCE [LARGE SCALE GENOMIC DNA]</scope>
    <source>
        <strain evidence="5 6">TBRC 7907</strain>
    </source>
</reference>
<dbReference type="InterPro" id="IPR001254">
    <property type="entry name" value="Trypsin_dom"/>
</dbReference>
<keyword evidence="5" id="KW-0378">Hydrolase</keyword>
<dbReference type="SUPFAM" id="SSF50494">
    <property type="entry name" value="Trypsin-like serine proteases"/>
    <property type="match status" value="1"/>
</dbReference>
<evidence type="ECO:0000256" key="2">
    <source>
        <dbReference type="ARBA" id="ARBA00023157"/>
    </source>
</evidence>
<dbReference type="InterPro" id="IPR001314">
    <property type="entry name" value="Peptidase_S1A"/>
</dbReference>
<name>A0ABV6A290_9PSEU</name>
<evidence type="ECO:0000313" key="5">
    <source>
        <dbReference type="EMBL" id="MFB9907280.1"/>
    </source>
</evidence>
<keyword evidence="6" id="KW-1185">Reference proteome</keyword>
<feature type="chain" id="PRO_5046948498" evidence="3">
    <location>
        <begin position="27"/>
        <end position="254"/>
    </location>
</feature>
<dbReference type="EMBL" id="JBHLZU010000020">
    <property type="protein sequence ID" value="MFB9907280.1"/>
    <property type="molecule type" value="Genomic_DNA"/>
</dbReference>
<dbReference type="GO" id="GO:0016787">
    <property type="term" value="F:hydrolase activity"/>
    <property type="evidence" value="ECO:0007669"/>
    <property type="project" value="UniProtKB-KW"/>
</dbReference>
<dbReference type="InterPro" id="IPR050430">
    <property type="entry name" value="Peptidase_S1"/>
</dbReference>
<dbReference type="PRINTS" id="PR00722">
    <property type="entry name" value="CHYMOTRYPSIN"/>
</dbReference>
<feature type="signal peptide" evidence="3">
    <location>
        <begin position="1"/>
        <end position="26"/>
    </location>
</feature>
<dbReference type="RefSeq" id="WP_377857116.1">
    <property type="nucleotide sequence ID" value="NZ_JBHLZU010000020.1"/>
</dbReference>
<dbReference type="Proteomes" id="UP001589693">
    <property type="component" value="Unassembled WGS sequence"/>
</dbReference>
<dbReference type="CDD" id="cd00190">
    <property type="entry name" value="Tryp_SPc"/>
    <property type="match status" value="1"/>
</dbReference>
<evidence type="ECO:0000256" key="3">
    <source>
        <dbReference type="SAM" id="SignalP"/>
    </source>
</evidence>
<dbReference type="PANTHER" id="PTHR24276:SF91">
    <property type="entry name" value="AT26814P-RELATED"/>
    <property type="match status" value="1"/>
</dbReference>
<keyword evidence="2" id="KW-1015">Disulfide bond</keyword>
<proteinExistence type="inferred from homology"/>
<keyword evidence="3" id="KW-0732">Signal</keyword>
<dbReference type="Gene3D" id="2.40.10.10">
    <property type="entry name" value="Trypsin-like serine proteases"/>
    <property type="match status" value="1"/>
</dbReference>
<dbReference type="PANTHER" id="PTHR24276">
    <property type="entry name" value="POLYSERASE-RELATED"/>
    <property type="match status" value="1"/>
</dbReference>